<name>A0A545UF95_9GAMM</name>
<dbReference type="GO" id="GO:0006777">
    <property type="term" value="P:Mo-molybdopterin cofactor biosynthetic process"/>
    <property type="evidence" value="ECO:0007669"/>
    <property type="project" value="UniProtKB-UniRule"/>
</dbReference>
<dbReference type="PIRSF" id="PIRSF015626">
    <property type="entry name" value="FdhD"/>
    <property type="match status" value="1"/>
</dbReference>
<proteinExistence type="inferred from homology"/>
<organism evidence="5 6">
    <name type="scientific">Aliikangiella coralliicola</name>
    <dbReference type="NCBI Taxonomy" id="2592383"/>
    <lineage>
        <taxon>Bacteria</taxon>
        <taxon>Pseudomonadati</taxon>
        <taxon>Pseudomonadota</taxon>
        <taxon>Gammaproteobacteria</taxon>
        <taxon>Oceanospirillales</taxon>
        <taxon>Pleioneaceae</taxon>
        <taxon>Aliikangiella</taxon>
    </lineage>
</organism>
<keyword evidence="6" id="KW-1185">Reference proteome</keyword>
<evidence type="ECO:0000256" key="4">
    <source>
        <dbReference type="SAM" id="Coils"/>
    </source>
</evidence>
<comment type="similarity">
    <text evidence="3">Belongs to the FdhD family.</text>
</comment>
<dbReference type="GO" id="GO:0005737">
    <property type="term" value="C:cytoplasm"/>
    <property type="evidence" value="ECO:0007669"/>
    <property type="project" value="UniProtKB-SubCell"/>
</dbReference>
<dbReference type="InterPro" id="IPR016193">
    <property type="entry name" value="Cytidine_deaminase-like"/>
</dbReference>
<dbReference type="EMBL" id="VIKS01000004">
    <property type="protein sequence ID" value="TQV88147.1"/>
    <property type="molecule type" value="Genomic_DNA"/>
</dbReference>
<comment type="caution">
    <text evidence="3">Lacks conserved residue(s) required for the propagation of feature annotation.</text>
</comment>
<dbReference type="GO" id="GO:0097163">
    <property type="term" value="F:sulfur carrier activity"/>
    <property type="evidence" value="ECO:0007669"/>
    <property type="project" value="UniProtKB-UniRule"/>
</dbReference>
<dbReference type="OrthoDB" id="3197277at2"/>
<dbReference type="HAMAP" id="MF_00187">
    <property type="entry name" value="FdhD"/>
    <property type="match status" value="1"/>
</dbReference>
<evidence type="ECO:0000313" key="5">
    <source>
        <dbReference type="EMBL" id="TQV88147.1"/>
    </source>
</evidence>
<dbReference type="AlphaFoldDB" id="A0A545UF95"/>
<keyword evidence="5" id="KW-0808">Transferase</keyword>
<dbReference type="SUPFAM" id="SSF53927">
    <property type="entry name" value="Cytidine deaminase-like"/>
    <property type="match status" value="1"/>
</dbReference>
<evidence type="ECO:0000313" key="6">
    <source>
        <dbReference type="Proteomes" id="UP000315439"/>
    </source>
</evidence>
<evidence type="ECO:0000256" key="3">
    <source>
        <dbReference type="HAMAP-Rule" id="MF_00187"/>
    </source>
</evidence>
<comment type="subcellular location">
    <subcellularLocation>
        <location evidence="3">Cytoplasm</location>
    </subcellularLocation>
</comment>
<dbReference type="InterPro" id="IPR003786">
    <property type="entry name" value="FdhD"/>
</dbReference>
<keyword evidence="4" id="KW-0175">Coiled coil</keyword>
<keyword evidence="2 3" id="KW-0501">Molybdenum cofactor biosynthesis</keyword>
<protein>
    <recommendedName>
        <fullName evidence="3">Sulfur carrier protein FdhD</fullName>
    </recommendedName>
</protein>
<sequence>MSKSQVEVNRFKVKAQLMQLESDPIAVEEPLQISLVQNNKSEIFSLTMRTPGHDKELVYGLLFSEGIIENSDDVERLESQLHEGERQINQQEVILAEDISIEWSRFGRSYASYSGCGLCGKTSLQALELKQSRALKPIKSKIDNGLIRRLKALLAEQPLFSQTGGVHAAGLVYEKQGELILSKTPFFEDVGRHNALDKLIGHELLANDLNQAGLLLLSGRIGFELVQKAIMAGYSTIVALGAPSNLAIQAANQFNVALIGFAKDQSFNLYTADKNKVVCREPLD</sequence>
<gene>
    <name evidence="3 5" type="primary">fdhD</name>
    <name evidence="5" type="ORF">FLL46_06360</name>
</gene>
<comment type="function">
    <text evidence="3">Required for formate dehydrogenase (FDH) activity. Acts as a sulfur carrier protein that transfers sulfur from IscS to the molybdenum cofactor prior to its insertion into FDH.</text>
</comment>
<comment type="caution">
    <text evidence="5">The sequence shown here is derived from an EMBL/GenBank/DDBJ whole genome shotgun (WGS) entry which is preliminary data.</text>
</comment>
<dbReference type="PANTHER" id="PTHR30592">
    <property type="entry name" value="FORMATE DEHYDROGENASE"/>
    <property type="match status" value="1"/>
</dbReference>
<dbReference type="RefSeq" id="WP_142892656.1">
    <property type="nucleotide sequence ID" value="NZ_ML660162.1"/>
</dbReference>
<keyword evidence="1 3" id="KW-0963">Cytoplasm</keyword>
<evidence type="ECO:0000256" key="1">
    <source>
        <dbReference type="ARBA" id="ARBA00022490"/>
    </source>
</evidence>
<dbReference type="GO" id="GO:0016783">
    <property type="term" value="F:sulfurtransferase activity"/>
    <property type="evidence" value="ECO:0007669"/>
    <property type="project" value="InterPro"/>
</dbReference>
<dbReference type="Gene3D" id="3.40.140.10">
    <property type="entry name" value="Cytidine Deaminase, domain 2"/>
    <property type="match status" value="1"/>
</dbReference>
<accession>A0A545UF95</accession>
<dbReference type="Proteomes" id="UP000315439">
    <property type="component" value="Unassembled WGS sequence"/>
</dbReference>
<evidence type="ECO:0000256" key="2">
    <source>
        <dbReference type="ARBA" id="ARBA00023150"/>
    </source>
</evidence>
<dbReference type="PANTHER" id="PTHR30592:SF1">
    <property type="entry name" value="SULFUR CARRIER PROTEIN FDHD"/>
    <property type="match status" value="1"/>
</dbReference>
<feature type="active site" description="Cysteine persulfide intermediate" evidence="3">
    <location>
        <position position="116"/>
    </location>
</feature>
<feature type="coiled-coil region" evidence="4">
    <location>
        <begin position="67"/>
        <end position="94"/>
    </location>
</feature>
<dbReference type="NCBIfam" id="TIGR00129">
    <property type="entry name" value="fdhD_narQ"/>
    <property type="match status" value="1"/>
</dbReference>
<reference evidence="5 6" key="1">
    <citation type="submission" date="2019-07" db="EMBL/GenBank/DDBJ databases">
        <title>Draft genome for Aliikangiella sp. M105.</title>
        <authorList>
            <person name="Wang G."/>
        </authorList>
    </citation>
    <scope>NUCLEOTIDE SEQUENCE [LARGE SCALE GENOMIC DNA]</scope>
    <source>
        <strain evidence="5 6">M105</strain>
    </source>
</reference>
<dbReference type="Gene3D" id="3.10.20.10">
    <property type="match status" value="1"/>
</dbReference>
<dbReference type="Pfam" id="PF02634">
    <property type="entry name" value="FdhD-NarQ"/>
    <property type="match status" value="1"/>
</dbReference>